<name>A0A445IW75_GLYSO</name>
<gene>
    <name evidence="2" type="ORF">D0Y65_022992</name>
</gene>
<evidence type="ECO:0000313" key="3">
    <source>
        <dbReference type="Proteomes" id="UP000289340"/>
    </source>
</evidence>
<organism evidence="2 3">
    <name type="scientific">Glycine soja</name>
    <name type="common">Wild soybean</name>
    <dbReference type="NCBI Taxonomy" id="3848"/>
    <lineage>
        <taxon>Eukaryota</taxon>
        <taxon>Viridiplantae</taxon>
        <taxon>Streptophyta</taxon>
        <taxon>Embryophyta</taxon>
        <taxon>Tracheophyta</taxon>
        <taxon>Spermatophyta</taxon>
        <taxon>Magnoliopsida</taxon>
        <taxon>eudicotyledons</taxon>
        <taxon>Gunneridae</taxon>
        <taxon>Pentapetalae</taxon>
        <taxon>rosids</taxon>
        <taxon>fabids</taxon>
        <taxon>Fabales</taxon>
        <taxon>Fabaceae</taxon>
        <taxon>Papilionoideae</taxon>
        <taxon>50 kb inversion clade</taxon>
        <taxon>NPAAA clade</taxon>
        <taxon>indigoferoid/millettioid clade</taxon>
        <taxon>Phaseoleae</taxon>
        <taxon>Glycine</taxon>
        <taxon>Glycine subgen. Soja</taxon>
    </lineage>
</organism>
<accession>A0A445IW75</accession>
<evidence type="ECO:0000256" key="1">
    <source>
        <dbReference type="SAM" id="Phobius"/>
    </source>
</evidence>
<keyword evidence="1" id="KW-0812">Transmembrane</keyword>
<feature type="transmembrane region" description="Helical" evidence="1">
    <location>
        <begin position="20"/>
        <end position="38"/>
    </location>
</feature>
<dbReference type="AlphaFoldDB" id="A0A445IW75"/>
<keyword evidence="1" id="KW-1133">Transmembrane helix</keyword>
<proteinExistence type="predicted"/>
<dbReference type="EMBL" id="QZWG01000009">
    <property type="protein sequence ID" value="RZB90329.1"/>
    <property type="molecule type" value="Genomic_DNA"/>
</dbReference>
<comment type="caution">
    <text evidence="2">The sequence shown here is derived from an EMBL/GenBank/DDBJ whole genome shotgun (WGS) entry which is preliminary data.</text>
</comment>
<protein>
    <submittedName>
        <fullName evidence="2">Uncharacterized protein</fullName>
    </submittedName>
</protein>
<sequence>MLVLPLWPSAHVTPGQQNGPLLVSCLLMQGLTSIYGIMRNKRCISFSLGGYRYYPPKQWHDWGEQDPFENIWIEPPKDFSGFT</sequence>
<reference evidence="2 3" key="1">
    <citation type="submission" date="2018-09" db="EMBL/GenBank/DDBJ databases">
        <title>A high-quality reference genome of wild soybean provides a powerful tool to mine soybean genomes.</title>
        <authorList>
            <person name="Xie M."/>
            <person name="Chung C.Y.L."/>
            <person name="Li M.-W."/>
            <person name="Wong F.-L."/>
            <person name="Chan T.-F."/>
            <person name="Lam H.-M."/>
        </authorList>
    </citation>
    <scope>NUCLEOTIDE SEQUENCE [LARGE SCALE GENOMIC DNA]</scope>
    <source>
        <strain evidence="3">cv. W05</strain>
        <tissue evidence="2">Hypocotyl of etiolated seedlings</tissue>
    </source>
</reference>
<keyword evidence="3" id="KW-1185">Reference proteome</keyword>
<dbReference type="Proteomes" id="UP000289340">
    <property type="component" value="Chromosome 9"/>
</dbReference>
<evidence type="ECO:0000313" key="2">
    <source>
        <dbReference type="EMBL" id="RZB90329.1"/>
    </source>
</evidence>
<keyword evidence="1" id="KW-0472">Membrane</keyword>